<keyword evidence="3" id="KW-1185">Reference proteome</keyword>
<proteinExistence type="predicted"/>
<evidence type="ECO:0000313" key="2">
    <source>
        <dbReference type="EMBL" id="RKG89656.1"/>
    </source>
</evidence>
<dbReference type="EMBL" id="RAVZ01000065">
    <property type="protein sequence ID" value="RKG89656.1"/>
    <property type="molecule type" value="Genomic_DNA"/>
</dbReference>
<dbReference type="OrthoDB" id="5490531at2"/>
<dbReference type="Proteomes" id="UP000268094">
    <property type="component" value="Unassembled WGS sequence"/>
</dbReference>
<sequence>MLRHLAVASVVLTAACAGQQKTGDASTEGQKQLSKEERLRITNQPPFDLASCFPKEQTLPSPANEGVLVGALLSVRPDVLECLVDPAHRGPAAATKVTVKTTVNAQGGTHAITGENLTPAGQQCIQQVLDTHVKPAALAADAKPVEATYAYDHANANNPSVTMGINEGSDFSGTVRLAEKSWCECFANFKASTPPVLAADIHIMPGQPNPTEVVFKPSGSTEGDQLASCLQAKVAATPAKSANELKFPFRFVFFNSQAPVEAAASLPPELRFFQLELARTQSAAASAISFGARTNAAETYDAVVQKYSKTKDYRLFDELSSKCTALVDAATAWVTTLKTQETVDQTTLALVQELKAKEESWAPVETASQEALANTQKDLATAQQRLAADQGACPKKSYNAPAKKK</sequence>
<dbReference type="RefSeq" id="WP_120540811.1">
    <property type="nucleotide sequence ID" value="NZ_RAVZ01000065.1"/>
</dbReference>
<accession>A0A3A8J465</accession>
<comment type="caution">
    <text evidence="2">The sequence shown here is derived from an EMBL/GenBank/DDBJ whole genome shotgun (WGS) entry which is preliminary data.</text>
</comment>
<evidence type="ECO:0000256" key="1">
    <source>
        <dbReference type="SAM" id="MobiDB-lite"/>
    </source>
</evidence>
<organism evidence="2 3">
    <name type="scientific">Corallococcus terminator</name>
    <dbReference type="NCBI Taxonomy" id="2316733"/>
    <lineage>
        <taxon>Bacteria</taxon>
        <taxon>Pseudomonadati</taxon>
        <taxon>Myxococcota</taxon>
        <taxon>Myxococcia</taxon>
        <taxon>Myxococcales</taxon>
        <taxon>Cystobacterineae</taxon>
        <taxon>Myxococcaceae</taxon>
        <taxon>Corallococcus</taxon>
    </lineage>
</organism>
<evidence type="ECO:0000313" key="3">
    <source>
        <dbReference type="Proteomes" id="UP000268094"/>
    </source>
</evidence>
<dbReference type="AlphaFoldDB" id="A0A3A8J465"/>
<gene>
    <name evidence="2" type="ORF">D7V88_12215</name>
</gene>
<dbReference type="PROSITE" id="PS51257">
    <property type="entry name" value="PROKAR_LIPOPROTEIN"/>
    <property type="match status" value="1"/>
</dbReference>
<reference evidence="3" key="1">
    <citation type="submission" date="2018-09" db="EMBL/GenBank/DDBJ databases">
        <authorList>
            <person name="Livingstone P.G."/>
            <person name="Whitworth D.E."/>
        </authorList>
    </citation>
    <scope>NUCLEOTIDE SEQUENCE [LARGE SCALE GENOMIC DNA]</scope>
    <source>
        <strain evidence="3">CA054A</strain>
    </source>
</reference>
<name>A0A3A8J465_9BACT</name>
<protein>
    <recommendedName>
        <fullName evidence="4">Lipoprotein</fullName>
    </recommendedName>
</protein>
<evidence type="ECO:0008006" key="4">
    <source>
        <dbReference type="Google" id="ProtNLM"/>
    </source>
</evidence>
<feature type="region of interest" description="Disordered" evidence="1">
    <location>
        <begin position="383"/>
        <end position="405"/>
    </location>
</feature>